<dbReference type="CDD" id="cd00067">
    <property type="entry name" value="GAL4"/>
    <property type="match status" value="1"/>
</dbReference>
<dbReference type="GO" id="GO:0000976">
    <property type="term" value="F:transcription cis-regulatory region binding"/>
    <property type="evidence" value="ECO:0007669"/>
    <property type="project" value="TreeGrafter"/>
</dbReference>
<organism evidence="7 8">
    <name type="scientific">Polyplosphaeria fusca</name>
    <dbReference type="NCBI Taxonomy" id="682080"/>
    <lineage>
        <taxon>Eukaryota</taxon>
        <taxon>Fungi</taxon>
        <taxon>Dikarya</taxon>
        <taxon>Ascomycota</taxon>
        <taxon>Pezizomycotina</taxon>
        <taxon>Dothideomycetes</taxon>
        <taxon>Pleosporomycetidae</taxon>
        <taxon>Pleosporales</taxon>
        <taxon>Tetraplosphaeriaceae</taxon>
        <taxon>Polyplosphaeria</taxon>
    </lineage>
</organism>
<evidence type="ECO:0000256" key="1">
    <source>
        <dbReference type="ARBA" id="ARBA00004123"/>
    </source>
</evidence>
<dbReference type="PANTHER" id="PTHR31845">
    <property type="entry name" value="FINGER DOMAIN PROTEIN, PUTATIVE-RELATED"/>
    <property type="match status" value="1"/>
</dbReference>
<gene>
    <name evidence="7" type="ORF">EJ04DRAFT_554959</name>
</gene>
<dbReference type="SUPFAM" id="SSF57701">
    <property type="entry name" value="Zn2/Cys6 DNA-binding domain"/>
    <property type="match status" value="1"/>
</dbReference>
<dbReference type="AlphaFoldDB" id="A0A9P4QUC4"/>
<dbReference type="OrthoDB" id="5226580at2759"/>
<sequence>MSGRASKERETTACDTCAKAKVRCEVGLQRGQCKRCARLDKACERQPPGAHKRKPTDKHWSRADILRLESKVDSVSNLLSVASQAPATDFRSPAIGTERTASSPTPPLYATCILPNGAEAVRLFNLFRLELSPYFPFVPVPPVETQVRMRNMNPLLDLAIMTVASQHDLQRQLDLARFMRQEISHAVLLRAEKNVALLQAILVFLGWNHVHHHLLGAQLFNLVHIMIAMVYELDLNKEPNKKSTTSAGAVSGLTEQIPELDRTLAERRAYLGVLYMSSVVKTYLKELEGIRFTKYAEICCQVLEEAKQYPSDAYLVRLVRLQQQADKVGRLLYSNDLEPWDGMSGPMSLTISSLEKETLELGSLVQFNLPQADILSLTYEVLKAYLYKISLDDRIWSPSTCPTTTTQRAHLLESCLAAIEKVIPCFFNLSPHCLLSIPYSTWAPVGHMMLTLSRLSAVNHGAWSSAYVSSILDFKTTCRRFAAKMDEVMAVGQDLSPPRHFSELFVMMRNKFKDLSGPADDGEETLLINTGFEDFDFMWDDWAMNGVFKDFNTY</sequence>
<dbReference type="InterPro" id="IPR051089">
    <property type="entry name" value="prtT"/>
</dbReference>
<dbReference type="InterPro" id="IPR001138">
    <property type="entry name" value="Zn2Cys6_DnaBD"/>
</dbReference>
<dbReference type="Proteomes" id="UP000799444">
    <property type="component" value="Unassembled WGS sequence"/>
</dbReference>
<keyword evidence="4" id="KW-0804">Transcription</keyword>
<dbReference type="InterPro" id="IPR036864">
    <property type="entry name" value="Zn2-C6_fun-type_DNA-bd_sf"/>
</dbReference>
<name>A0A9P4QUC4_9PLEO</name>
<dbReference type="PROSITE" id="PS50048">
    <property type="entry name" value="ZN2_CY6_FUNGAL_2"/>
    <property type="match status" value="1"/>
</dbReference>
<evidence type="ECO:0000256" key="2">
    <source>
        <dbReference type="ARBA" id="ARBA00023015"/>
    </source>
</evidence>
<keyword evidence="2" id="KW-0805">Transcription regulation</keyword>
<comment type="subcellular location">
    <subcellularLocation>
        <location evidence="1">Nucleus</location>
    </subcellularLocation>
</comment>
<evidence type="ECO:0000313" key="7">
    <source>
        <dbReference type="EMBL" id="KAF2731137.1"/>
    </source>
</evidence>
<proteinExistence type="predicted"/>
<reference evidence="7" key="1">
    <citation type="journal article" date="2020" name="Stud. Mycol.">
        <title>101 Dothideomycetes genomes: a test case for predicting lifestyles and emergence of pathogens.</title>
        <authorList>
            <person name="Haridas S."/>
            <person name="Albert R."/>
            <person name="Binder M."/>
            <person name="Bloem J."/>
            <person name="Labutti K."/>
            <person name="Salamov A."/>
            <person name="Andreopoulos B."/>
            <person name="Baker S."/>
            <person name="Barry K."/>
            <person name="Bills G."/>
            <person name="Bluhm B."/>
            <person name="Cannon C."/>
            <person name="Castanera R."/>
            <person name="Culley D."/>
            <person name="Daum C."/>
            <person name="Ezra D."/>
            <person name="Gonzalez J."/>
            <person name="Henrissat B."/>
            <person name="Kuo A."/>
            <person name="Liang C."/>
            <person name="Lipzen A."/>
            <person name="Lutzoni F."/>
            <person name="Magnuson J."/>
            <person name="Mondo S."/>
            <person name="Nolan M."/>
            <person name="Ohm R."/>
            <person name="Pangilinan J."/>
            <person name="Park H.-J."/>
            <person name="Ramirez L."/>
            <person name="Alfaro M."/>
            <person name="Sun H."/>
            <person name="Tritt A."/>
            <person name="Yoshinaga Y."/>
            <person name="Zwiers L.-H."/>
            <person name="Turgeon B."/>
            <person name="Goodwin S."/>
            <person name="Spatafora J."/>
            <person name="Crous P."/>
            <person name="Grigoriev I."/>
        </authorList>
    </citation>
    <scope>NUCLEOTIDE SEQUENCE</scope>
    <source>
        <strain evidence="7">CBS 125425</strain>
    </source>
</reference>
<dbReference type="PROSITE" id="PS00463">
    <property type="entry name" value="ZN2_CY6_FUNGAL_1"/>
    <property type="match status" value="1"/>
</dbReference>
<evidence type="ECO:0000256" key="5">
    <source>
        <dbReference type="ARBA" id="ARBA00023242"/>
    </source>
</evidence>
<keyword evidence="5" id="KW-0539">Nucleus</keyword>
<dbReference type="EMBL" id="ML996202">
    <property type="protein sequence ID" value="KAF2731137.1"/>
    <property type="molecule type" value="Genomic_DNA"/>
</dbReference>
<protein>
    <recommendedName>
        <fullName evidence="6">Zn(2)-C6 fungal-type domain-containing protein</fullName>
    </recommendedName>
</protein>
<keyword evidence="8" id="KW-1185">Reference proteome</keyword>
<dbReference type="Gene3D" id="4.10.240.10">
    <property type="entry name" value="Zn(2)-C6 fungal-type DNA-binding domain"/>
    <property type="match status" value="1"/>
</dbReference>
<keyword evidence="3" id="KW-0238">DNA-binding</keyword>
<dbReference type="SMART" id="SM00066">
    <property type="entry name" value="GAL4"/>
    <property type="match status" value="1"/>
</dbReference>
<evidence type="ECO:0000256" key="4">
    <source>
        <dbReference type="ARBA" id="ARBA00023163"/>
    </source>
</evidence>
<feature type="domain" description="Zn(2)-C6 fungal-type" evidence="6">
    <location>
        <begin position="13"/>
        <end position="43"/>
    </location>
</feature>
<dbReference type="GO" id="GO:0000981">
    <property type="term" value="F:DNA-binding transcription factor activity, RNA polymerase II-specific"/>
    <property type="evidence" value="ECO:0007669"/>
    <property type="project" value="InterPro"/>
</dbReference>
<accession>A0A9P4QUC4</accession>
<evidence type="ECO:0000259" key="6">
    <source>
        <dbReference type="PROSITE" id="PS50048"/>
    </source>
</evidence>
<dbReference type="GO" id="GO:0008270">
    <property type="term" value="F:zinc ion binding"/>
    <property type="evidence" value="ECO:0007669"/>
    <property type="project" value="InterPro"/>
</dbReference>
<evidence type="ECO:0000313" key="8">
    <source>
        <dbReference type="Proteomes" id="UP000799444"/>
    </source>
</evidence>
<comment type="caution">
    <text evidence="7">The sequence shown here is derived from an EMBL/GenBank/DDBJ whole genome shotgun (WGS) entry which is preliminary data.</text>
</comment>
<dbReference type="GO" id="GO:0005634">
    <property type="term" value="C:nucleus"/>
    <property type="evidence" value="ECO:0007669"/>
    <property type="project" value="UniProtKB-SubCell"/>
</dbReference>
<dbReference type="PANTHER" id="PTHR31845:SF10">
    <property type="entry name" value="ZN(II)2CYS6 TRANSCRIPTION FACTOR (EUROFUNG)"/>
    <property type="match status" value="1"/>
</dbReference>
<evidence type="ECO:0000256" key="3">
    <source>
        <dbReference type="ARBA" id="ARBA00023125"/>
    </source>
</evidence>